<reference evidence="9 10" key="1">
    <citation type="journal article" date="2024" name="Nat. Commun.">
        <title>Phylogenomics reveals the evolutionary origins of lichenization in chlorophyte algae.</title>
        <authorList>
            <person name="Puginier C."/>
            <person name="Libourel C."/>
            <person name="Otte J."/>
            <person name="Skaloud P."/>
            <person name="Haon M."/>
            <person name="Grisel S."/>
            <person name="Petersen M."/>
            <person name="Berrin J.G."/>
            <person name="Delaux P.M."/>
            <person name="Dal Grande F."/>
            <person name="Keller J."/>
        </authorList>
    </citation>
    <scope>NUCLEOTIDE SEQUENCE [LARGE SCALE GENOMIC DNA]</scope>
    <source>
        <strain evidence="9 10">SAG 2043</strain>
    </source>
</reference>
<protein>
    <submittedName>
        <fullName evidence="9">Uncharacterized protein</fullName>
    </submittedName>
</protein>
<dbReference type="Gene3D" id="3.40.50.2300">
    <property type="match status" value="1"/>
</dbReference>
<sequence>MAPPLRVLLAGSDATDLAAAQKFLTGKGMAATTCSTGSEARALIGKGLFDVVVAEVASRITLNQDPVDGLSLLQLAGAPPIAVSLDFNREPEIATTAVELGAVDVLHLPLAENAKPQLSMLWQHSLRRKRSASSAQLELKDSNDSQGSHSLHNQLGLTARQQRAAKEEALIKELLPGLFDADCDSEIGTVGARSGDQSSVATPDTPEIYSPLGLSATGMRASCSPFLSAELLQQHSCQESDACCLDSRHDSSHFSVDLDRLLQSEGLNMDLEPGCSSDLCRVLSGASLATSLDENLSEEERKSKKQKVEWTEELHQRFVRAVEFLGADKAVPSKILEHMGVAASGLTRQNIASHLQKYRNRKRTRQDLPFNDASSLLGSFPSPMASVPGTGCWSPHMAPTPSPFGLPTTFVPTCSGDAGWGLGAPLQAMPGEDIQSAIQELLKKPKATPPLGLKLDMRDVLKQLHQAQITLPK</sequence>
<keyword evidence="2" id="KW-0805">Transcription regulation</keyword>
<dbReference type="Gene3D" id="1.10.10.60">
    <property type="entry name" value="Homeodomain-like"/>
    <property type="match status" value="1"/>
</dbReference>
<keyword evidence="5" id="KW-0539">Nucleus</keyword>
<feature type="domain" description="HTH myb-type" evidence="8">
    <location>
        <begin position="302"/>
        <end position="363"/>
    </location>
</feature>
<evidence type="ECO:0000256" key="4">
    <source>
        <dbReference type="ARBA" id="ARBA00023163"/>
    </source>
</evidence>
<evidence type="ECO:0000256" key="3">
    <source>
        <dbReference type="ARBA" id="ARBA00023125"/>
    </source>
</evidence>
<evidence type="ECO:0000256" key="5">
    <source>
        <dbReference type="ARBA" id="ARBA00023242"/>
    </source>
</evidence>
<evidence type="ECO:0000256" key="1">
    <source>
        <dbReference type="ARBA" id="ARBA00004123"/>
    </source>
</evidence>
<name>A0AAW1P4P8_9CHLO</name>
<evidence type="ECO:0000256" key="6">
    <source>
        <dbReference type="PROSITE-ProRule" id="PRU00169"/>
    </source>
</evidence>
<dbReference type="PANTHER" id="PTHR31312:SF1">
    <property type="entry name" value="TRANSCRIPTION ACTIVATOR GLK1"/>
    <property type="match status" value="1"/>
</dbReference>
<dbReference type="NCBIfam" id="TIGR01557">
    <property type="entry name" value="myb_SHAQKYF"/>
    <property type="match status" value="1"/>
</dbReference>
<dbReference type="GO" id="GO:0003700">
    <property type="term" value="F:DNA-binding transcription factor activity"/>
    <property type="evidence" value="ECO:0007669"/>
    <property type="project" value="InterPro"/>
</dbReference>
<organism evidence="9 10">
    <name type="scientific">[Myrmecia] bisecta</name>
    <dbReference type="NCBI Taxonomy" id="41462"/>
    <lineage>
        <taxon>Eukaryota</taxon>
        <taxon>Viridiplantae</taxon>
        <taxon>Chlorophyta</taxon>
        <taxon>core chlorophytes</taxon>
        <taxon>Trebouxiophyceae</taxon>
        <taxon>Trebouxiales</taxon>
        <taxon>Trebouxiaceae</taxon>
        <taxon>Myrmecia</taxon>
    </lineage>
</organism>
<gene>
    <name evidence="9" type="ORF">WJX72_006096</name>
</gene>
<dbReference type="InterPro" id="IPR017930">
    <property type="entry name" value="Myb_dom"/>
</dbReference>
<dbReference type="SUPFAM" id="SSF46689">
    <property type="entry name" value="Homeodomain-like"/>
    <property type="match status" value="1"/>
</dbReference>
<dbReference type="InterPro" id="IPR001789">
    <property type="entry name" value="Sig_transdc_resp-reg_receiver"/>
</dbReference>
<dbReference type="GO" id="GO:0000976">
    <property type="term" value="F:transcription cis-regulatory region binding"/>
    <property type="evidence" value="ECO:0007669"/>
    <property type="project" value="TreeGrafter"/>
</dbReference>
<dbReference type="EMBL" id="JALJOR010000023">
    <property type="protein sequence ID" value="KAK9803159.1"/>
    <property type="molecule type" value="Genomic_DNA"/>
</dbReference>
<dbReference type="PANTHER" id="PTHR31312">
    <property type="entry name" value="TRANSCRIPTION ACTIVATOR GLK1"/>
    <property type="match status" value="1"/>
</dbReference>
<keyword evidence="10" id="KW-1185">Reference proteome</keyword>
<comment type="caution">
    <text evidence="9">The sequence shown here is derived from an EMBL/GenBank/DDBJ whole genome shotgun (WGS) entry which is preliminary data.</text>
</comment>
<dbReference type="Pfam" id="PF00249">
    <property type="entry name" value="Myb_DNA-binding"/>
    <property type="match status" value="1"/>
</dbReference>
<proteinExistence type="predicted"/>
<dbReference type="GO" id="GO:0000160">
    <property type="term" value="P:phosphorelay signal transduction system"/>
    <property type="evidence" value="ECO:0007669"/>
    <property type="project" value="InterPro"/>
</dbReference>
<dbReference type="PROSITE" id="PS50110">
    <property type="entry name" value="RESPONSE_REGULATORY"/>
    <property type="match status" value="1"/>
</dbReference>
<feature type="domain" description="Response regulatory" evidence="7">
    <location>
        <begin position="6"/>
        <end position="123"/>
    </location>
</feature>
<dbReference type="Proteomes" id="UP001489004">
    <property type="component" value="Unassembled WGS sequence"/>
</dbReference>
<evidence type="ECO:0000313" key="9">
    <source>
        <dbReference type="EMBL" id="KAK9803159.1"/>
    </source>
</evidence>
<dbReference type="GO" id="GO:0005634">
    <property type="term" value="C:nucleus"/>
    <property type="evidence" value="ECO:0007669"/>
    <property type="project" value="UniProtKB-SubCell"/>
</dbReference>
<comment type="caution">
    <text evidence="6">Lacks conserved residue(s) required for the propagation of feature annotation.</text>
</comment>
<comment type="subcellular location">
    <subcellularLocation>
        <location evidence="1">Nucleus</location>
    </subcellularLocation>
</comment>
<accession>A0AAW1P4P8</accession>
<dbReference type="PROSITE" id="PS51294">
    <property type="entry name" value="HTH_MYB"/>
    <property type="match status" value="1"/>
</dbReference>
<dbReference type="SUPFAM" id="SSF52172">
    <property type="entry name" value="CheY-like"/>
    <property type="match status" value="1"/>
</dbReference>
<dbReference type="InterPro" id="IPR006447">
    <property type="entry name" value="Myb_dom_plants"/>
</dbReference>
<dbReference type="FunFam" id="1.10.10.60:FF:000007">
    <property type="entry name" value="Two-component response regulator"/>
    <property type="match status" value="1"/>
</dbReference>
<keyword evidence="3" id="KW-0238">DNA-binding</keyword>
<keyword evidence="4" id="KW-0804">Transcription</keyword>
<dbReference type="InterPro" id="IPR011006">
    <property type="entry name" value="CheY-like_superfamily"/>
</dbReference>
<evidence type="ECO:0000259" key="8">
    <source>
        <dbReference type="PROSITE" id="PS51294"/>
    </source>
</evidence>
<dbReference type="InterPro" id="IPR044825">
    <property type="entry name" value="GLK1/2-like"/>
</dbReference>
<dbReference type="InterPro" id="IPR001005">
    <property type="entry name" value="SANT/Myb"/>
</dbReference>
<dbReference type="AlphaFoldDB" id="A0AAW1P4P8"/>
<evidence type="ECO:0000259" key="7">
    <source>
        <dbReference type="PROSITE" id="PS50110"/>
    </source>
</evidence>
<dbReference type="GO" id="GO:0045893">
    <property type="term" value="P:positive regulation of DNA-templated transcription"/>
    <property type="evidence" value="ECO:0007669"/>
    <property type="project" value="InterPro"/>
</dbReference>
<evidence type="ECO:0000313" key="10">
    <source>
        <dbReference type="Proteomes" id="UP001489004"/>
    </source>
</evidence>
<evidence type="ECO:0000256" key="2">
    <source>
        <dbReference type="ARBA" id="ARBA00023015"/>
    </source>
</evidence>
<dbReference type="InterPro" id="IPR009057">
    <property type="entry name" value="Homeodomain-like_sf"/>
</dbReference>